<feature type="transmembrane region" description="Helical" evidence="1">
    <location>
        <begin position="291"/>
        <end position="311"/>
    </location>
</feature>
<proteinExistence type="predicted"/>
<evidence type="ECO:0000313" key="3">
    <source>
        <dbReference type="Proteomes" id="UP001162800"/>
    </source>
</evidence>
<dbReference type="RefSeq" id="WP_231044768.1">
    <property type="nucleotide sequence ID" value="NZ_CP106882.1"/>
</dbReference>
<dbReference type="SUPFAM" id="SSF103501">
    <property type="entry name" value="Respiratory nitrate reductase 1 gamma chain"/>
    <property type="match status" value="1"/>
</dbReference>
<organism evidence="2 3">
    <name type="scientific">Comamonas endophytica</name>
    <dbReference type="NCBI Taxonomy" id="2949090"/>
    <lineage>
        <taxon>Bacteria</taxon>
        <taxon>Pseudomonadati</taxon>
        <taxon>Pseudomonadota</taxon>
        <taxon>Betaproteobacteria</taxon>
        <taxon>Burkholderiales</taxon>
        <taxon>Comamonadaceae</taxon>
        <taxon>Comamonas</taxon>
    </lineage>
</organism>
<dbReference type="EMBL" id="CP106882">
    <property type="protein sequence ID" value="UYG53543.1"/>
    <property type="molecule type" value="Genomic_DNA"/>
</dbReference>
<sequence>MQTLYSLTEDAKALASGQPVAASKPVHKVIPIQTLTPEAEVARALQICNACRYCEGFCAVFPAMTRRLEFAAADVHYLANLCHNCGACLHACQYAPPHEFAVNIPKAMAEVRGKTYADYAWPPALGSLYRRNGLTLSLALVAALTLFLVLAVVLQGNGLGALWGAELGGDFYRLFPHNLLVGMFAPVFLFVVFALFMGVRRFWREVKPATSGADVNRPAAAEAASDVLRLKYLDGGHGSGCSNDDDAYTLQRRRCHHLTFYGFMLCFAATSLATVYHYVFGWAAPYDLPSLPKVLGAIGGVSLMLGTAGLWRLNRRRHPEHGDLQQKPMDLGFIALLFLVSASGLALWLGRGTPALALLLCLHLGAVMALFATLPYGKFAHGVFRTAALLRHNTEKRQPNPIGLGAD</sequence>
<dbReference type="InterPro" id="IPR036197">
    <property type="entry name" value="NarG-like_sf"/>
</dbReference>
<keyword evidence="1" id="KW-0812">Transmembrane</keyword>
<keyword evidence="1" id="KW-0472">Membrane</keyword>
<dbReference type="SUPFAM" id="SSF54862">
    <property type="entry name" value="4Fe-4S ferredoxins"/>
    <property type="match status" value="1"/>
</dbReference>
<protein>
    <submittedName>
        <fullName evidence="2">Tricarballylate utilization 4Fe-4S protein TcuB</fullName>
    </submittedName>
</protein>
<dbReference type="Proteomes" id="UP001162800">
    <property type="component" value="Plasmid unnamed1"/>
</dbReference>
<evidence type="ECO:0000313" key="2">
    <source>
        <dbReference type="EMBL" id="UYG53543.1"/>
    </source>
</evidence>
<feature type="transmembrane region" description="Helical" evidence="1">
    <location>
        <begin position="174"/>
        <end position="197"/>
    </location>
</feature>
<name>A0ABY6GFA7_9BURK</name>
<feature type="transmembrane region" description="Helical" evidence="1">
    <location>
        <begin position="134"/>
        <end position="154"/>
    </location>
</feature>
<evidence type="ECO:0000256" key="1">
    <source>
        <dbReference type="SAM" id="Phobius"/>
    </source>
</evidence>
<keyword evidence="2" id="KW-0614">Plasmid</keyword>
<gene>
    <name evidence="2" type="primary">tcuB</name>
    <name evidence="2" type="ORF">M9799_19450</name>
</gene>
<feature type="transmembrane region" description="Helical" evidence="1">
    <location>
        <begin position="258"/>
        <end position="279"/>
    </location>
</feature>
<feature type="transmembrane region" description="Helical" evidence="1">
    <location>
        <begin position="331"/>
        <end position="349"/>
    </location>
</feature>
<keyword evidence="3" id="KW-1185">Reference proteome</keyword>
<dbReference type="NCBIfam" id="TIGR02484">
    <property type="entry name" value="CitB"/>
    <property type="match status" value="1"/>
</dbReference>
<feature type="transmembrane region" description="Helical" evidence="1">
    <location>
        <begin position="355"/>
        <end position="376"/>
    </location>
</feature>
<accession>A0ABY6GFA7</accession>
<geneLocation type="plasmid" evidence="2 3">
    <name>unnamed1</name>
</geneLocation>
<keyword evidence="1" id="KW-1133">Transmembrane helix</keyword>
<dbReference type="InterPro" id="IPR012830">
    <property type="entry name" value="Citrate_utilization_prot_B"/>
</dbReference>
<reference evidence="2" key="1">
    <citation type="submission" date="2022-09" db="EMBL/GenBank/DDBJ databases">
        <title>The complete genome of Acidovorax sp. 5MLIR.</title>
        <authorList>
            <person name="Liu L."/>
            <person name="Yue J."/>
            <person name="Yang F."/>
            <person name="Yuan J."/>
            <person name="Li L."/>
        </authorList>
    </citation>
    <scope>NUCLEOTIDE SEQUENCE</scope>
    <source>
        <strain evidence="2">5MLIR</strain>
        <plasmid evidence="2">unnamed1</plasmid>
    </source>
</reference>
<dbReference type="NCBIfam" id="NF011607">
    <property type="entry name" value="PRK15033.1"/>
    <property type="match status" value="1"/>
</dbReference>